<keyword evidence="1" id="KW-1133">Transmembrane helix</keyword>
<keyword evidence="1" id="KW-0472">Membrane</keyword>
<protein>
    <submittedName>
        <fullName evidence="2">Uncharacterized protein</fullName>
    </submittedName>
</protein>
<evidence type="ECO:0000313" key="3">
    <source>
        <dbReference type="Proteomes" id="UP000014480"/>
    </source>
</evidence>
<dbReference type="STRING" id="1213857.A0A484G3D0"/>
<keyword evidence="3" id="KW-1185">Reference proteome</keyword>
<feature type="transmembrane region" description="Helical" evidence="1">
    <location>
        <begin position="149"/>
        <end position="171"/>
    </location>
</feature>
<dbReference type="EMBL" id="AMCV02000004">
    <property type="protein sequence ID" value="TDZ24742.1"/>
    <property type="molecule type" value="Genomic_DNA"/>
</dbReference>
<accession>A0A484G3D0</accession>
<dbReference type="AlphaFoldDB" id="A0A484G3D0"/>
<dbReference type="OrthoDB" id="5430750at2759"/>
<keyword evidence="1" id="KW-0812">Transmembrane</keyword>
<gene>
    <name evidence="2" type="ORF">Cob_v002413</name>
</gene>
<organism evidence="2 3">
    <name type="scientific">Colletotrichum orbiculare (strain 104-T / ATCC 96160 / CBS 514.97 / LARS 414 / MAFF 240422)</name>
    <name type="common">Cucumber anthracnose fungus</name>
    <name type="synonym">Colletotrichum lagenarium</name>
    <dbReference type="NCBI Taxonomy" id="1213857"/>
    <lineage>
        <taxon>Eukaryota</taxon>
        <taxon>Fungi</taxon>
        <taxon>Dikarya</taxon>
        <taxon>Ascomycota</taxon>
        <taxon>Pezizomycotina</taxon>
        <taxon>Sordariomycetes</taxon>
        <taxon>Hypocreomycetidae</taxon>
        <taxon>Glomerellales</taxon>
        <taxon>Glomerellaceae</taxon>
        <taxon>Colletotrichum</taxon>
        <taxon>Colletotrichum orbiculare species complex</taxon>
    </lineage>
</organism>
<evidence type="ECO:0000313" key="2">
    <source>
        <dbReference type="EMBL" id="TDZ24742.1"/>
    </source>
</evidence>
<reference evidence="3" key="2">
    <citation type="journal article" date="2019" name="Mol. Plant Microbe Interact.">
        <title>Genome sequence resources for four phytopathogenic fungi from the Colletotrichum orbiculare species complex.</title>
        <authorList>
            <person name="Gan P."/>
            <person name="Tsushima A."/>
            <person name="Narusaka M."/>
            <person name="Narusaka Y."/>
            <person name="Takano Y."/>
            <person name="Kubo Y."/>
            <person name="Shirasu K."/>
        </authorList>
    </citation>
    <scope>GENOME REANNOTATION</scope>
    <source>
        <strain evidence="3">104-T / ATCC 96160 / CBS 514.97 / LARS 414 / MAFF 240422</strain>
    </source>
</reference>
<sequence>MVPSKRGSEQELFDVVMDECGYLSFETATANSACGKLCIWESQRFPKSALGQSTVLSLLTINMLLWTIIQMTQEWFVSWLALLESLEAETAFQINDLDRPAALEKIMFDHSFHQSTKIHMEDIKGLQDGLFNASSLRETNNGMLMSRAVYAFTIVTIIYTPLGFMATFWALPFLNQNQDGQTMNPPSSFHPSFVLVPLVTYLITAVFALFLASQNFRDAAVIATNYGAIGRRHSVA</sequence>
<name>A0A484G3D0_COLOR</name>
<reference evidence="3" key="1">
    <citation type="journal article" date="2013" name="New Phytol.">
        <title>Comparative genomic and transcriptomic analyses reveal the hemibiotrophic stage shift of Colletotrichum fungi.</title>
        <authorList>
            <person name="Gan P."/>
            <person name="Ikeda K."/>
            <person name="Irieda H."/>
            <person name="Narusaka M."/>
            <person name="O'Connell R.J."/>
            <person name="Narusaka Y."/>
            <person name="Takano Y."/>
            <person name="Kubo Y."/>
            <person name="Shirasu K."/>
        </authorList>
    </citation>
    <scope>NUCLEOTIDE SEQUENCE [LARGE SCALE GENOMIC DNA]</scope>
    <source>
        <strain evidence="3">104-T / ATCC 96160 / CBS 514.97 / LARS 414 / MAFF 240422</strain>
    </source>
</reference>
<evidence type="ECO:0000256" key="1">
    <source>
        <dbReference type="SAM" id="Phobius"/>
    </source>
</evidence>
<dbReference type="Proteomes" id="UP000014480">
    <property type="component" value="Unassembled WGS sequence"/>
</dbReference>
<feature type="transmembrane region" description="Helical" evidence="1">
    <location>
        <begin position="191"/>
        <end position="212"/>
    </location>
</feature>
<proteinExistence type="predicted"/>
<comment type="caution">
    <text evidence="2">The sequence shown here is derived from an EMBL/GenBank/DDBJ whole genome shotgun (WGS) entry which is preliminary data.</text>
</comment>